<reference evidence="3 4" key="1">
    <citation type="submission" date="2019-07" db="EMBL/GenBank/DDBJ databases">
        <title>De Novo Assembly of kiwifruit Actinidia rufa.</title>
        <authorList>
            <person name="Sugita-Konishi S."/>
            <person name="Sato K."/>
            <person name="Mori E."/>
            <person name="Abe Y."/>
            <person name="Kisaki G."/>
            <person name="Hamano K."/>
            <person name="Suezawa K."/>
            <person name="Otani M."/>
            <person name="Fukuda T."/>
            <person name="Manabe T."/>
            <person name="Gomi K."/>
            <person name="Tabuchi M."/>
            <person name="Akimitsu K."/>
            <person name="Kataoka I."/>
        </authorList>
    </citation>
    <scope>NUCLEOTIDE SEQUENCE [LARGE SCALE GENOMIC DNA]</scope>
    <source>
        <strain evidence="4">cv. Fuchu</strain>
    </source>
</reference>
<evidence type="ECO:0000256" key="1">
    <source>
        <dbReference type="SAM" id="Coils"/>
    </source>
</evidence>
<keyword evidence="4" id="KW-1185">Reference proteome</keyword>
<comment type="caution">
    <text evidence="3">The sequence shown here is derived from an EMBL/GenBank/DDBJ whole genome shotgun (WGS) entry which is preliminary data.</text>
</comment>
<evidence type="ECO:0000313" key="3">
    <source>
        <dbReference type="EMBL" id="GFY88876.1"/>
    </source>
</evidence>
<name>A0A7J0ERP7_9ERIC</name>
<dbReference type="EMBL" id="BJWL01000006">
    <property type="protein sequence ID" value="GFY88876.1"/>
    <property type="molecule type" value="Genomic_DNA"/>
</dbReference>
<proteinExistence type="predicted"/>
<dbReference type="Proteomes" id="UP000585474">
    <property type="component" value="Unassembled WGS sequence"/>
</dbReference>
<evidence type="ECO:0000313" key="4">
    <source>
        <dbReference type="Proteomes" id="UP000585474"/>
    </source>
</evidence>
<gene>
    <name evidence="3" type="ORF">Acr_06g0008160</name>
</gene>
<evidence type="ECO:0000256" key="2">
    <source>
        <dbReference type="SAM" id="MobiDB-lite"/>
    </source>
</evidence>
<feature type="coiled-coil region" evidence="1">
    <location>
        <begin position="287"/>
        <end position="349"/>
    </location>
</feature>
<accession>A0A7J0ERP7</accession>
<organism evidence="3 4">
    <name type="scientific">Actinidia rufa</name>
    <dbReference type="NCBI Taxonomy" id="165716"/>
    <lineage>
        <taxon>Eukaryota</taxon>
        <taxon>Viridiplantae</taxon>
        <taxon>Streptophyta</taxon>
        <taxon>Embryophyta</taxon>
        <taxon>Tracheophyta</taxon>
        <taxon>Spermatophyta</taxon>
        <taxon>Magnoliopsida</taxon>
        <taxon>eudicotyledons</taxon>
        <taxon>Gunneridae</taxon>
        <taxon>Pentapetalae</taxon>
        <taxon>asterids</taxon>
        <taxon>Ericales</taxon>
        <taxon>Actinidiaceae</taxon>
        <taxon>Actinidia</taxon>
    </lineage>
</organism>
<keyword evidence="1" id="KW-0175">Coiled coil</keyword>
<feature type="region of interest" description="Disordered" evidence="2">
    <location>
        <begin position="1"/>
        <end position="55"/>
    </location>
</feature>
<protein>
    <submittedName>
        <fullName evidence="3">Uncharacterized protein</fullName>
    </submittedName>
</protein>
<dbReference type="AlphaFoldDB" id="A0A7J0ERP7"/>
<sequence length="406" mass="45584">MSSRNDLGDDLEDSLPSWVSKHLRERPMSDETNQQPTSPRGAAFPRDPLLGKTLPSTKIPRGLYSLLKSPGPDSGWLYFKARWGRNLLKGSSSNVKGWKTRFFFVSGDAWEFFLSMPLGEGIPLVTRSWGPPGKHYNKLPILNRVEEKRLKQVLSKIEPKGYYDVLAVLGSRTFQCFFTHGHSEVSFSGWVNDKSGDTEVTASGEEGESRLPRDELRASMMSSAPMAEKFLSEVILPVNKEKVAQFSTNQLLSKAFHALGQGVVLMSALALWVQDCQNDFHFQLARVNTAELEMAKAQSRAREVKNLLAAQGKQAMKTEAELKEKFKTMARLEAEVTKLTGQLAHSKELAVEEFRSSDDFKVVVTDFASAYLSEGFEFCKRKLVRHHPNLGIDWASMKMDTNLAEE</sequence>